<evidence type="ECO:0000256" key="3">
    <source>
        <dbReference type="ARBA" id="ARBA00023274"/>
    </source>
</evidence>
<dbReference type="GO" id="GO:0042274">
    <property type="term" value="P:ribosomal small subunit biogenesis"/>
    <property type="evidence" value="ECO:0007669"/>
    <property type="project" value="UniProtKB-ARBA"/>
</dbReference>
<dbReference type="GO" id="GO:0003735">
    <property type="term" value="F:structural constituent of ribosome"/>
    <property type="evidence" value="ECO:0007669"/>
    <property type="project" value="InterPro"/>
</dbReference>
<evidence type="ECO:0000313" key="6">
    <source>
        <dbReference type="Proteomes" id="UP000011668"/>
    </source>
</evidence>
<proteinExistence type="inferred from homology"/>
<keyword evidence="4" id="KW-0472">Membrane</keyword>
<comment type="similarity">
    <text evidence="1">Belongs to the eukaryotic ribosomal protein eS21 family.</text>
</comment>
<dbReference type="GO" id="GO:0022626">
    <property type="term" value="C:cytosolic ribosome"/>
    <property type="evidence" value="ECO:0007669"/>
    <property type="project" value="UniProtKB-ARBA"/>
</dbReference>
<dbReference type="GO" id="GO:1990904">
    <property type="term" value="C:ribonucleoprotein complex"/>
    <property type="evidence" value="ECO:0007669"/>
    <property type="project" value="UniProtKB-KW"/>
</dbReference>
<dbReference type="HOGENOM" id="CLU_1696692_0_0_1"/>
<dbReference type="OrthoDB" id="278325at2759"/>
<dbReference type="InterPro" id="IPR038579">
    <property type="entry name" value="Ribosomal_eS21_sf"/>
</dbReference>
<dbReference type="Proteomes" id="UP000011668">
    <property type="component" value="Unassembled WGS sequence"/>
</dbReference>
<sequence length="155" mass="17085">MENDQGVLVDLYVPRKCAATNRLITSKDHASVQISIADVDANGKALGTSTMFALCGQVRAMGESDDSLNRLATKAGCNVEERVVLPKMIITPGFRAHSLFVIIFVHYRCIILGEFIMIFALKPMNTHFIANTYTMSRLAKALSTLPLYVYVIGRS</sequence>
<keyword evidence="6" id="KW-1185">Reference proteome</keyword>
<evidence type="ECO:0000256" key="2">
    <source>
        <dbReference type="ARBA" id="ARBA00022980"/>
    </source>
</evidence>
<dbReference type="AlphaFoldDB" id="L8X0M2"/>
<dbReference type="PANTHER" id="PTHR10442">
    <property type="entry name" value="40S RIBOSOMAL PROTEIN S21"/>
    <property type="match status" value="1"/>
</dbReference>
<evidence type="ECO:0000313" key="5">
    <source>
        <dbReference type="EMBL" id="ELU43851.1"/>
    </source>
</evidence>
<keyword evidence="3" id="KW-0687">Ribonucleoprotein</keyword>
<dbReference type="Pfam" id="PF01249">
    <property type="entry name" value="Ribosomal_S21e"/>
    <property type="match status" value="1"/>
</dbReference>
<dbReference type="FunFam" id="3.30.1230.20:FF:000001">
    <property type="entry name" value="40S ribosomal protein S21"/>
    <property type="match status" value="1"/>
</dbReference>
<reference evidence="5 6" key="1">
    <citation type="journal article" date="2013" name="Nat. Commun.">
        <title>The evolution and pathogenic mechanisms of the rice sheath blight pathogen.</title>
        <authorList>
            <person name="Zheng A."/>
            <person name="Lin R."/>
            <person name="Xu L."/>
            <person name="Qin P."/>
            <person name="Tang C."/>
            <person name="Ai P."/>
            <person name="Zhang D."/>
            <person name="Liu Y."/>
            <person name="Sun Z."/>
            <person name="Feng H."/>
            <person name="Wang Y."/>
            <person name="Chen Y."/>
            <person name="Liang X."/>
            <person name="Fu R."/>
            <person name="Li Q."/>
            <person name="Zhang J."/>
            <person name="Yu X."/>
            <person name="Xie Z."/>
            <person name="Ding L."/>
            <person name="Guan P."/>
            <person name="Tang J."/>
            <person name="Liang Y."/>
            <person name="Wang S."/>
            <person name="Deng Q."/>
            <person name="Li S."/>
            <person name="Zhu J."/>
            <person name="Wang L."/>
            <person name="Liu H."/>
            <person name="Li P."/>
        </authorList>
    </citation>
    <scope>NUCLEOTIDE SEQUENCE [LARGE SCALE GENOMIC DNA]</scope>
    <source>
        <strain evidence="6">AG-1 IA</strain>
    </source>
</reference>
<name>L8X0M2_THACA</name>
<accession>L8X0M2</accession>
<feature type="transmembrane region" description="Helical" evidence="4">
    <location>
        <begin position="133"/>
        <end position="153"/>
    </location>
</feature>
<evidence type="ECO:0000256" key="1">
    <source>
        <dbReference type="ARBA" id="ARBA00010228"/>
    </source>
</evidence>
<dbReference type="Gene3D" id="3.30.1230.20">
    <property type="match status" value="1"/>
</dbReference>
<dbReference type="GO" id="GO:0006412">
    <property type="term" value="P:translation"/>
    <property type="evidence" value="ECO:0007669"/>
    <property type="project" value="InterPro"/>
</dbReference>
<comment type="caution">
    <text evidence="5">The sequence shown here is derived from an EMBL/GenBank/DDBJ whole genome shotgun (WGS) entry which is preliminary data.</text>
</comment>
<dbReference type="InterPro" id="IPR001931">
    <property type="entry name" value="Ribosomal_eS21"/>
</dbReference>
<gene>
    <name evidence="5" type="ORF">AG1IA_02113</name>
</gene>
<feature type="transmembrane region" description="Helical" evidence="4">
    <location>
        <begin position="98"/>
        <end position="121"/>
    </location>
</feature>
<keyword evidence="4" id="KW-0812">Transmembrane</keyword>
<keyword evidence="2" id="KW-0689">Ribosomal protein</keyword>
<dbReference type="STRING" id="983506.L8X0M2"/>
<keyword evidence="4" id="KW-1133">Transmembrane helix</keyword>
<dbReference type="EMBL" id="AFRT01000474">
    <property type="protein sequence ID" value="ELU43851.1"/>
    <property type="molecule type" value="Genomic_DNA"/>
</dbReference>
<evidence type="ECO:0000256" key="4">
    <source>
        <dbReference type="SAM" id="Phobius"/>
    </source>
</evidence>
<organism evidence="5 6">
    <name type="scientific">Thanatephorus cucumeris (strain AG1-IA)</name>
    <name type="common">Rice sheath blight fungus</name>
    <name type="synonym">Rhizoctonia solani</name>
    <dbReference type="NCBI Taxonomy" id="983506"/>
    <lineage>
        <taxon>Eukaryota</taxon>
        <taxon>Fungi</taxon>
        <taxon>Dikarya</taxon>
        <taxon>Basidiomycota</taxon>
        <taxon>Agaricomycotina</taxon>
        <taxon>Agaricomycetes</taxon>
        <taxon>Cantharellales</taxon>
        <taxon>Ceratobasidiaceae</taxon>
        <taxon>Rhizoctonia</taxon>
        <taxon>Rhizoctonia solani AG-1</taxon>
    </lineage>
</organism>
<protein>
    <submittedName>
        <fullName evidence="5">Ribosomal s21e domain-containing protein</fullName>
    </submittedName>
</protein>